<dbReference type="Gene3D" id="1.10.10.10">
    <property type="entry name" value="Winged helix-like DNA-binding domain superfamily/Winged helix DNA-binding domain"/>
    <property type="match status" value="1"/>
</dbReference>
<name>A0A497F7K7_9CREN</name>
<dbReference type="InterPro" id="IPR000835">
    <property type="entry name" value="HTH_MarR-typ"/>
</dbReference>
<reference evidence="2 3" key="1">
    <citation type="submission" date="2018-06" db="EMBL/GenBank/DDBJ databases">
        <title>Extensive metabolic versatility and redundancy in microbially diverse, dynamic hydrothermal sediments.</title>
        <authorList>
            <person name="Dombrowski N."/>
            <person name="Teske A."/>
            <person name="Baker B.J."/>
        </authorList>
    </citation>
    <scope>NUCLEOTIDE SEQUENCE [LARGE SCALE GENOMIC DNA]</scope>
    <source>
        <strain evidence="2">B20_G2</strain>
    </source>
</reference>
<dbReference type="SUPFAM" id="SSF46785">
    <property type="entry name" value="Winged helix' DNA-binding domain"/>
    <property type="match status" value="1"/>
</dbReference>
<evidence type="ECO:0000313" key="2">
    <source>
        <dbReference type="EMBL" id="RLE55028.1"/>
    </source>
</evidence>
<dbReference type="InterPro" id="IPR036388">
    <property type="entry name" value="WH-like_DNA-bd_sf"/>
</dbReference>
<evidence type="ECO:0000313" key="3">
    <source>
        <dbReference type="Proteomes" id="UP000269499"/>
    </source>
</evidence>
<dbReference type="EMBL" id="QMRA01000012">
    <property type="protein sequence ID" value="RLE55028.1"/>
    <property type="molecule type" value="Genomic_DNA"/>
</dbReference>
<accession>A0A497F7K7</accession>
<gene>
    <name evidence="2" type="ORF">DRJ26_01210</name>
</gene>
<organism evidence="2 3">
    <name type="scientific">Thermoproteota archaeon</name>
    <dbReference type="NCBI Taxonomy" id="2056631"/>
    <lineage>
        <taxon>Archaea</taxon>
        <taxon>Thermoproteota</taxon>
    </lineage>
</organism>
<dbReference type="Proteomes" id="UP000269499">
    <property type="component" value="Unassembled WGS sequence"/>
</dbReference>
<dbReference type="Pfam" id="PF12802">
    <property type="entry name" value="MarR_2"/>
    <property type="match status" value="1"/>
</dbReference>
<evidence type="ECO:0000259" key="1">
    <source>
        <dbReference type="Pfam" id="PF12802"/>
    </source>
</evidence>
<sequence>MKLVDVLNALIYSGPTTLGDLAKILETNKVKVKRAIKKLEERNLVEKVDGKSFDVPCKILSAIVQRRVRSEDLLEIIGKRKPQYTEHLKLLGNLNELHQELLGERPLPKFKFLKLPSKVELEIGEKPLEEAIADAFLSILADLVFNIPHTDVKRLAKLLSEAKGEAKEIAIEILRKFYLDVSREYQLLRRILEAVGED</sequence>
<protein>
    <recommendedName>
        <fullName evidence="1">HTH marR-type domain-containing protein</fullName>
    </recommendedName>
</protein>
<proteinExistence type="predicted"/>
<comment type="caution">
    <text evidence="2">The sequence shown here is derived from an EMBL/GenBank/DDBJ whole genome shotgun (WGS) entry which is preliminary data.</text>
</comment>
<dbReference type="InterPro" id="IPR036390">
    <property type="entry name" value="WH_DNA-bd_sf"/>
</dbReference>
<dbReference type="AlphaFoldDB" id="A0A497F7K7"/>
<feature type="domain" description="HTH marR-type" evidence="1">
    <location>
        <begin position="5"/>
        <end position="48"/>
    </location>
</feature>